<dbReference type="Gene3D" id="1.25.40.10">
    <property type="entry name" value="Tetratricopeptide repeat domain"/>
    <property type="match status" value="1"/>
</dbReference>
<dbReference type="GO" id="GO:0044877">
    <property type="term" value="F:protein-containing complex binding"/>
    <property type="evidence" value="ECO:0007669"/>
    <property type="project" value="InterPro"/>
</dbReference>
<evidence type="ECO:0000256" key="4">
    <source>
        <dbReference type="ARBA" id="ARBA00022989"/>
    </source>
</evidence>
<dbReference type="Proteomes" id="UP000605253">
    <property type="component" value="Unassembled WGS sequence"/>
</dbReference>
<keyword evidence="6" id="KW-0143">Chaperone</keyword>
<evidence type="ECO:0000259" key="11">
    <source>
        <dbReference type="Pfam" id="PF09976"/>
    </source>
</evidence>
<dbReference type="InterPro" id="IPR019734">
    <property type="entry name" value="TPR_rpt"/>
</dbReference>
<reference evidence="12" key="1">
    <citation type="journal article" date="2014" name="Int. J. Syst. Evol. Microbiol.">
        <title>Complete genome sequence of Corynebacterium casei LMG S-19264T (=DSM 44701T), isolated from a smear-ripened cheese.</title>
        <authorList>
            <consortium name="US DOE Joint Genome Institute (JGI-PGF)"/>
            <person name="Walter F."/>
            <person name="Albersmeier A."/>
            <person name="Kalinowski J."/>
            <person name="Ruckert C."/>
        </authorList>
    </citation>
    <scope>NUCLEOTIDE SEQUENCE</scope>
    <source>
        <strain evidence="12">CGMCC 1.12181</strain>
    </source>
</reference>
<evidence type="ECO:0000313" key="12">
    <source>
        <dbReference type="EMBL" id="GGF84115.1"/>
    </source>
</evidence>
<keyword evidence="9" id="KW-0802">TPR repeat</keyword>
<dbReference type="GO" id="GO:0005886">
    <property type="term" value="C:plasma membrane"/>
    <property type="evidence" value="ECO:0007669"/>
    <property type="project" value="UniProtKB-SubCell"/>
</dbReference>
<accession>A0A917CD00</accession>
<evidence type="ECO:0000256" key="2">
    <source>
        <dbReference type="ARBA" id="ARBA00022475"/>
    </source>
</evidence>
<keyword evidence="3 10" id="KW-0812">Transmembrane</keyword>
<dbReference type="PIRSF" id="PIRSF006170">
    <property type="entry name" value="YfgM"/>
    <property type="match status" value="1"/>
</dbReference>
<evidence type="ECO:0000313" key="13">
    <source>
        <dbReference type="Proteomes" id="UP000605253"/>
    </source>
</evidence>
<evidence type="ECO:0000256" key="10">
    <source>
        <dbReference type="SAM" id="Phobius"/>
    </source>
</evidence>
<dbReference type="PANTHER" id="PTHR38035">
    <property type="entry name" value="UPF0070 PROTEIN YFGM"/>
    <property type="match status" value="1"/>
</dbReference>
<dbReference type="InterPro" id="IPR026039">
    <property type="entry name" value="YfgM"/>
</dbReference>
<dbReference type="EMBL" id="BMEO01000001">
    <property type="protein sequence ID" value="GGF84115.1"/>
    <property type="molecule type" value="Genomic_DNA"/>
</dbReference>
<gene>
    <name evidence="12" type="ORF">GCM10011365_01310</name>
</gene>
<dbReference type="InterPro" id="IPR011990">
    <property type="entry name" value="TPR-like_helical_dom_sf"/>
</dbReference>
<feature type="transmembrane region" description="Helical" evidence="10">
    <location>
        <begin position="23"/>
        <end position="41"/>
    </location>
</feature>
<comment type="caution">
    <text evidence="12">The sequence shown here is derived from an EMBL/GenBank/DDBJ whole genome shotgun (WGS) entry which is preliminary data.</text>
</comment>
<dbReference type="AlphaFoldDB" id="A0A917CD00"/>
<dbReference type="RefSeq" id="WP_188363737.1">
    <property type="nucleotide sequence ID" value="NZ_BAABJF010000011.1"/>
</dbReference>
<evidence type="ECO:0000256" key="5">
    <source>
        <dbReference type="ARBA" id="ARBA00023136"/>
    </source>
</evidence>
<organism evidence="12 13">
    <name type="scientific">Marinicella pacifica</name>
    <dbReference type="NCBI Taxonomy" id="1171543"/>
    <lineage>
        <taxon>Bacteria</taxon>
        <taxon>Pseudomonadati</taxon>
        <taxon>Pseudomonadota</taxon>
        <taxon>Gammaproteobacteria</taxon>
        <taxon>Lysobacterales</taxon>
        <taxon>Marinicellaceae</taxon>
        <taxon>Marinicella</taxon>
    </lineage>
</organism>
<evidence type="ECO:0000256" key="1">
    <source>
        <dbReference type="ARBA" id="ARBA00004401"/>
    </source>
</evidence>
<protein>
    <recommendedName>
        <fullName evidence="8">Ancillary SecYEG translocon subunit</fullName>
    </recommendedName>
</protein>
<comment type="subcellular location">
    <subcellularLocation>
        <location evidence="1">Cell membrane</location>
        <topology evidence="1">Single-pass type II membrane protein</topology>
    </subcellularLocation>
</comment>
<proteinExistence type="inferred from homology"/>
<dbReference type="SUPFAM" id="SSF48452">
    <property type="entry name" value="TPR-like"/>
    <property type="match status" value="1"/>
</dbReference>
<sequence length="211" mass="24198">MALEEYDDYEQEQIIKDWLRQNWFTIFAGIVLGIGGLWGYAKWQNAQQTQNNHAAAEYQKLIQVIENQTPEDAAEVLQRYDDEYGVNYYAIKAHMTLATRWLEKGDINQAIEQYQTALKAKPGKPMAEMIRLRLARLFVDNGQYESAQEQLSLVQSQAYETMVEEIKGDIFVAENKLKKAQDAYQLALLSGEGYSGKALLEMKLSDVKVDE</sequence>
<evidence type="ECO:0000256" key="7">
    <source>
        <dbReference type="ARBA" id="ARBA00024197"/>
    </source>
</evidence>
<name>A0A917CD00_9GAMM</name>
<dbReference type="InterPro" id="IPR018704">
    <property type="entry name" value="SecYEG/CpoB_TPR"/>
</dbReference>
<evidence type="ECO:0000256" key="3">
    <source>
        <dbReference type="ARBA" id="ARBA00022692"/>
    </source>
</evidence>
<keyword evidence="2" id="KW-1003">Cell membrane</keyword>
<feature type="repeat" description="TPR" evidence="9">
    <location>
        <begin position="91"/>
        <end position="124"/>
    </location>
</feature>
<evidence type="ECO:0000256" key="6">
    <source>
        <dbReference type="ARBA" id="ARBA00023186"/>
    </source>
</evidence>
<feature type="domain" description="Ancillary SecYEG translocon subunit/Cell division coordinator CpoB TPR" evidence="11">
    <location>
        <begin position="16"/>
        <end position="208"/>
    </location>
</feature>
<keyword evidence="5 10" id="KW-0472">Membrane</keyword>
<evidence type="ECO:0000256" key="9">
    <source>
        <dbReference type="PROSITE-ProRule" id="PRU00339"/>
    </source>
</evidence>
<dbReference type="PANTHER" id="PTHR38035:SF1">
    <property type="entry name" value="ANCILLARY SECYEG TRANSLOCON SUBUNIT"/>
    <property type="match status" value="1"/>
</dbReference>
<keyword evidence="4 10" id="KW-1133">Transmembrane helix</keyword>
<reference evidence="12" key="2">
    <citation type="submission" date="2020-09" db="EMBL/GenBank/DDBJ databases">
        <authorList>
            <person name="Sun Q."/>
            <person name="Zhou Y."/>
        </authorList>
    </citation>
    <scope>NUCLEOTIDE SEQUENCE</scope>
    <source>
        <strain evidence="12">CGMCC 1.12181</strain>
    </source>
</reference>
<dbReference type="PROSITE" id="PS50005">
    <property type="entry name" value="TPR"/>
    <property type="match status" value="1"/>
</dbReference>
<comment type="similarity">
    <text evidence="7">Belongs to the YfgM family.</text>
</comment>
<dbReference type="Pfam" id="PF09976">
    <property type="entry name" value="TPR_21"/>
    <property type="match status" value="1"/>
</dbReference>
<keyword evidence="13" id="KW-1185">Reference proteome</keyword>
<evidence type="ECO:0000256" key="8">
    <source>
        <dbReference type="ARBA" id="ARBA00024235"/>
    </source>
</evidence>